<protein>
    <recommendedName>
        <fullName evidence="3">Exopolyphosphatase</fullName>
        <ecNumber evidence="2">3.6.1.11</ecNumber>
    </recommendedName>
</protein>
<reference evidence="8 9" key="1">
    <citation type="submission" date="2023-10" db="EMBL/GenBank/DDBJ databases">
        <title>Veillonella sp. nov., isolated from a pig farm feces dump.</title>
        <authorList>
            <person name="Chang Y.-H."/>
        </authorList>
    </citation>
    <scope>NUCLEOTIDE SEQUENCE [LARGE SCALE GENOMIC DNA]</scope>
    <source>
        <strain evidence="8 9">YH-vei2233</strain>
    </source>
</reference>
<dbReference type="CDD" id="cd24052">
    <property type="entry name" value="ASKHA_NBD_HpPPX-GppA-like"/>
    <property type="match status" value="1"/>
</dbReference>
<dbReference type="RefSeq" id="WP_295189082.1">
    <property type="nucleotide sequence ID" value="NZ_JAWJZA010000004.1"/>
</dbReference>
<evidence type="ECO:0000313" key="8">
    <source>
        <dbReference type="EMBL" id="MDV5088158.1"/>
    </source>
</evidence>
<gene>
    <name evidence="8" type="primary">ppx</name>
    <name evidence="8" type="ORF">RVY80_04765</name>
</gene>
<evidence type="ECO:0000256" key="3">
    <source>
        <dbReference type="ARBA" id="ARBA00020416"/>
    </source>
</evidence>
<evidence type="ECO:0000256" key="5">
    <source>
        <dbReference type="ARBA" id="ARBA00047607"/>
    </source>
</evidence>
<dbReference type="Pfam" id="PF02541">
    <property type="entry name" value="Ppx-GppA"/>
    <property type="match status" value="1"/>
</dbReference>
<comment type="similarity">
    <text evidence="1">Belongs to the GppA/Ppx family.</text>
</comment>
<evidence type="ECO:0000259" key="6">
    <source>
        <dbReference type="Pfam" id="PF02541"/>
    </source>
</evidence>
<dbReference type="SUPFAM" id="SSF53067">
    <property type="entry name" value="Actin-like ATPase domain"/>
    <property type="match status" value="2"/>
</dbReference>
<dbReference type="EMBL" id="JAWJZB010000005">
    <property type="protein sequence ID" value="MDV5088158.1"/>
    <property type="molecule type" value="Genomic_DNA"/>
</dbReference>
<dbReference type="PANTHER" id="PTHR30005:SF0">
    <property type="entry name" value="RETROGRADE REGULATION PROTEIN 2"/>
    <property type="match status" value="1"/>
</dbReference>
<dbReference type="InterPro" id="IPR030673">
    <property type="entry name" value="PyroPPase_GppA_Ppx"/>
</dbReference>
<dbReference type="Gene3D" id="1.10.3210.10">
    <property type="entry name" value="Hypothetical protein af1432"/>
    <property type="match status" value="1"/>
</dbReference>
<organism evidence="8 9">
    <name type="scientific">Veillonella absiana</name>
    <dbReference type="NCBI Taxonomy" id="3079305"/>
    <lineage>
        <taxon>Bacteria</taxon>
        <taxon>Bacillati</taxon>
        <taxon>Bacillota</taxon>
        <taxon>Negativicutes</taxon>
        <taxon>Veillonellales</taxon>
        <taxon>Veillonellaceae</taxon>
        <taxon>Veillonella</taxon>
    </lineage>
</organism>
<dbReference type="InterPro" id="IPR043129">
    <property type="entry name" value="ATPase_NBD"/>
</dbReference>
<comment type="catalytic activity">
    <reaction evidence="5">
        <text>[phosphate](n) + H2O = [phosphate](n-1) + phosphate + H(+)</text>
        <dbReference type="Rhea" id="RHEA:21528"/>
        <dbReference type="Rhea" id="RHEA-COMP:9859"/>
        <dbReference type="Rhea" id="RHEA-COMP:14279"/>
        <dbReference type="ChEBI" id="CHEBI:15377"/>
        <dbReference type="ChEBI" id="CHEBI:15378"/>
        <dbReference type="ChEBI" id="CHEBI:16838"/>
        <dbReference type="ChEBI" id="CHEBI:43474"/>
        <dbReference type="EC" id="3.6.1.11"/>
    </reaction>
</comment>
<evidence type="ECO:0000256" key="2">
    <source>
        <dbReference type="ARBA" id="ARBA00012451"/>
    </source>
</evidence>
<evidence type="ECO:0000259" key="7">
    <source>
        <dbReference type="Pfam" id="PF21447"/>
    </source>
</evidence>
<dbReference type="InterPro" id="IPR003695">
    <property type="entry name" value="Ppx_GppA_N"/>
</dbReference>
<dbReference type="NCBIfam" id="TIGR03706">
    <property type="entry name" value="exo_poly_only"/>
    <property type="match status" value="1"/>
</dbReference>
<dbReference type="PANTHER" id="PTHR30005">
    <property type="entry name" value="EXOPOLYPHOSPHATASE"/>
    <property type="match status" value="1"/>
</dbReference>
<dbReference type="InterPro" id="IPR050273">
    <property type="entry name" value="GppA/Ppx_hydrolase"/>
</dbReference>
<name>A0ABU3Z8B8_9FIRM</name>
<proteinExistence type="inferred from homology"/>
<dbReference type="SUPFAM" id="SSF109604">
    <property type="entry name" value="HD-domain/PDEase-like"/>
    <property type="match status" value="1"/>
</dbReference>
<dbReference type="Pfam" id="PF21447">
    <property type="entry name" value="Ppx-GppA_III"/>
    <property type="match status" value="1"/>
</dbReference>
<keyword evidence="4 8" id="KW-0378">Hydrolase</keyword>
<evidence type="ECO:0000256" key="4">
    <source>
        <dbReference type="ARBA" id="ARBA00022801"/>
    </source>
</evidence>
<dbReference type="Gene3D" id="3.30.420.40">
    <property type="match status" value="1"/>
</dbReference>
<dbReference type="Gene3D" id="3.30.420.150">
    <property type="entry name" value="Exopolyphosphatase. Domain 2"/>
    <property type="match status" value="1"/>
</dbReference>
<dbReference type="GO" id="GO:0004309">
    <property type="term" value="F:exopolyphosphatase activity"/>
    <property type="evidence" value="ECO:0007669"/>
    <property type="project" value="UniProtKB-EC"/>
</dbReference>
<keyword evidence="9" id="KW-1185">Reference proteome</keyword>
<evidence type="ECO:0000256" key="1">
    <source>
        <dbReference type="ARBA" id="ARBA00007125"/>
    </source>
</evidence>
<accession>A0ABU3Z8B8</accession>
<feature type="domain" description="Ppx/GppA phosphatase N-terminal" evidence="6">
    <location>
        <begin position="23"/>
        <end position="300"/>
    </location>
</feature>
<dbReference type="EC" id="3.6.1.11" evidence="2"/>
<dbReference type="InterPro" id="IPR048950">
    <property type="entry name" value="Ppx_GppA_C"/>
</dbReference>
<dbReference type="InterPro" id="IPR022371">
    <property type="entry name" value="Exopolyphosphatase"/>
</dbReference>
<feature type="domain" description="Ppx/GppA phosphatase C-terminal" evidence="7">
    <location>
        <begin position="334"/>
        <end position="469"/>
    </location>
</feature>
<evidence type="ECO:0000313" key="9">
    <source>
        <dbReference type="Proteomes" id="UP001272515"/>
    </source>
</evidence>
<dbReference type="PIRSF" id="PIRSF001267">
    <property type="entry name" value="Pyrophosphatase_GppA_Ppx"/>
    <property type="match status" value="1"/>
</dbReference>
<comment type="caution">
    <text evidence="8">The sequence shown here is derived from an EMBL/GenBank/DDBJ whole genome shotgun (WGS) entry which is preliminary data.</text>
</comment>
<dbReference type="Proteomes" id="UP001272515">
    <property type="component" value="Unassembled WGS sequence"/>
</dbReference>
<sequence length="512" mass="57441">MERISFIDLGSNSVRFVISEISSAGSYSLIYQEKESIRLSENMWGENKLTEEAMSRAIRSLKAFAHMAEAMESNKTYAVATAAVRLAKNGDDFIARVRKKTGFNLHCISGEEEARLGFLGVINTVDLEDFVIFDLGGASTEVTLVNNRQPVKSVSLPIGALTLTGNFQKGDEMGEKEYEKMVNAIQDILNDNKWLHDLKLPLLGIGGTARNIAKMDQRRINYPVTRLHNYEVPRERFHDIVEMVKDKPLAQRKKIPGLSSERADIIVAGLAIVEELINYLDADRLVVGGCGLREGLFYDYYGQEYMGGNPIINDILIHSAENVLLGINKRELIHGKYVSQLANTLFEQMEPMHGFGERFQKLLTVSALLHDIGKKVNYYNHARHGAYVLINSNLYGISHVEQALCGFIVMNSHGLLTKEYRNFIYGQLMTGEDKSVGQKLSAILALAEALDESHEQFVTSLATTIKENQIIITAWIRKDCDTSVANAAVEKAVKIFKKEFKKQLVVQWKESL</sequence>